<keyword evidence="9" id="KW-0408">Iron</keyword>
<evidence type="ECO:0000256" key="6">
    <source>
        <dbReference type="ARBA" id="ARBA00022723"/>
    </source>
</evidence>
<evidence type="ECO:0000313" key="13">
    <source>
        <dbReference type="EMBL" id="BAI81536.1"/>
    </source>
</evidence>
<keyword evidence="11" id="KW-0003">3Fe-4S</keyword>
<dbReference type="EC" id="1.7.99.4" evidence="13"/>
<dbReference type="Proteomes" id="UP000001520">
    <property type="component" value="Chromosome"/>
</dbReference>
<dbReference type="GO" id="GO:0046872">
    <property type="term" value="F:metal ion binding"/>
    <property type="evidence" value="ECO:0007669"/>
    <property type="project" value="UniProtKB-KW"/>
</dbReference>
<dbReference type="GO" id="GO:0016020">
    <property type="term" value="C:membrane"/>
    <property type="evidence" value="ECO:0007669"/>
    <property type="project" value="TreeGrafter"/>
</dbReference>
<dbReference type="GO" id="GO:0008940">
    <property type="term" value="F:nitrate reductase activity"/>
    <property type="evidence" value="ECO:0007669"/>
    <property type="project" value="InterPro"/>
</dbReference>
<dbReference type="GO" id="GO:0051539">
    <property type="term" value="F:4 iron, 4 sulfur cluster binding"/>
    <property type="evidence" value="ECO:0007669"/>
    <property type="project" value="UniProtKB-KW"/>
</dbReference>
<feature type="domain" description="4Fe-4S ferredoxin-type" evidence="12">
    <location>
        <begin position="7"/>
        <end position="36"/>
    </location>
</feature>
<evidence type="ECO:0000256" key="10">
    <source>
        <dbReference type="ARBA" id="ARBA00023014"/>
    </source>
</evidence>
<dbReference type="Pfam" id="PF13247">
    <property type="entry name" value="Fer4_11"/>
    <property type="match status" value="1"/>
</dbReference>
<dbReference type="Gene3D" id="1.10.3650.10">
    <property type="entry name" value="nitrate reductase domain like"/>
    <property type="match status" value="1"/>
</dbReference>
<sequence length="480" mass="54907">MDVRAQFSMILNLEKCIGCHTCSVTCKNMWTNRKGAEYMWWNNVETKPGTGYPKRWEDQEKYKGGWIKTDNGLSLKIGGKLKLLSKIFYNPDQPTVRNYYEPWSYEYEHLFNAADGDYQPTARAISEITGDYIEVKSGPNWDDDLSGSDEYALNDPNLSDEEKKLIKELSTVFMFYLPRLCNHCLNPACVASCPSGAIYKRGEDGIVLVNQEKCKSWRYCISACPYKKVYFNWNNVKSEKCIFCYPRIENGEATICSQSCVGKIRSLGVILYDVDKLTAILTENDTNLVDYIRECILDPKDEDVIRAAKESGISEEWITAAKSSPAYSYVKELGIALPLHPEFRTFPSVFYVPPLSPILPTIDTEDYIPEVDKLRIPIKYLSKIFSAGNEKIIKDVIEKLIVVRKYMRAKMLGDKEKLAEILKNSKLEEDLILKAYKLFTQATIHERYNIPQTAKGSNKDSYEQQGTIGFGLRGKKGFRK</sequence>
<dbReference type="GO" id="GO:0009055">
    <property type="term" value="F:electron transfer activity"/>
    <property type="evidence" value="ECO:0007669"/>
    <property type="project" value="TreeGrafter"/>
</dbReference>
<dbReference type="InterPro" id="IPR006547">
    <property type="entry name" value="NO3_Rdtase_bsu"/>
</dbReference>
<dbReference type="GO" id="GO:0042126">
    <property type="term" value="P:nitrate metabolic process"/>
    <property type="evidence" value="ECO:0007669"/>
    <property type="project" value="InterPro"/>
</dbReference>
<dbReference type="PROSITE" id="PS51379">
    <property type="entry name" value="4FE4S_FER_2"/>
    <property type="match status" value="3"/>
</dbReference>
<keyword evidence="4" id="KW-0813">Transport</keyword>
<dbReference type="Gene3D" id="3.30.70.20">
    <property type="match status" value="3"/>
</dbReference>
<dbReference type="NCBIfam" id="TIGR01660">
    <property type="entry name" value="narH"/>
    <property type="match status" value="1"/>
</dbReference>
<dbReference type="SUPFAM" id="SSF54862">
    <property type="entry name" value="4Fe-4S ferredoxins"/>
    <property type="match status" value="1"/>
</dbReference>
<dbReference type="GO" id="GO:0030313">
    <property type="term" value="C:cell envelope"/>
    <property type="evidence" value="ECO:0007669"/>
    <property type="project" value="UniProtKB-SubCell"/>
</dbReference>
<dbReference type="GO" id="GO:0009061">
    <property type="term" value="P:anaerobic respiration"/>
    <property type="evidence" value="ECO:0007669"/>
    <property type="project" value="TreeGrafter"/>
</dbReference>
<keyword evidence="10" id="KW-0411">Iron-sulfur</keyword>
<evidence type="ECO:0000256" key="2">
    <source>
        <dbReference type="ARBA" id="ARBA00001966"/>
    </source>
</evidence>
<dbReference type="HOGENOM" id="CLU_043374_5_2_0"/>
<keyword evidence="8" id="KW-0249">Electron transport</keyword>
<dbReference type="Pfam" id="PF14711">
    <property type="entry name" value="Nitr_red_bet_C"/>
    <property type="match status" value="1"/>
</dbReference>
<dbReference type="OrthoDB" id="9779457at2"/>
<feature type="domain" description="4Fe-4S ferredoxin-type" evidence="12">
    <location>
        <begin position="205"/>
        <end position="234"/>
    </location>
</feature>
<evidence type="ECO:0000256" key="11">
    <source>
        <dbReference type="ARBA" id="ARBA00023291"/>
    </source>
</evidence>
<gene>
    <name evidence="13" type="primary">narH</name>
    <name evidence="13" type="ordered locus">DEFDS_2088</name>
</gene>
<dbReference type="FunFam" id="3.30.70.20:FF:000010">
    <property type="entry name" value="Respiratory nitrate reductase beta subunit"/>
    <property type="match status" value="1"/>
</dbReference>
<dbReference type="AlphaFoldDB" id="D3P9Z6"/>
<dbReference type="InterPro" id="IPR029263">
    <property type="entry name" value="Nitr_red_bet_C"/>
</dbReference>
<keyword evidence="5" id="KW-0004">4Fe-4S</keyword>
<dbReference type="PANTHER" id="PTHR43518">
    <property type="entry name" value="NITRATE REDUCTASE BETA SUBUNIT"/>
    <property type="match status" value="1"/>
</dbReference>
<dbReference type="STRING" id="639282.DEFDS_2088"/>
<dbReference type="GO" id="GO:0009325">
    <property type="term" value="C:nitrate reductase complex"/>
    <property type="evidence" value="ECO:0007669"/>
    <property type="project" value="InterPro"/>
</dbReference>
<evidence type="ECO:0000256" key="4">
    <source>
        <dbReference type="ARBA" id="ARBA00022448"/>
    </source>
</evidence>
<keyword evidence="6" id="KW-0479">Metal-binding</keyword>
<dbReference type="GO" id="GO:0051538">
    <property type="term" value="F:3 iron, 4 sulfur cluster binding"/>
    <property type="evidence" value="ECO:0007669"/>
    <property type="project" value="UniProtKB-KW"/>
</dbReference>
<evidence type="ECO:0000256" key="1">
    <source>
        <dbReference type="ARBA" id="ARBA00001927"/>
    </source>
</evidence>
<dbReference type="PANTHER" id="PTHR43518:SF1">
    <property type="entry name" value="RESPIRATORY NITRATE REDUCTASE 1 BETA CHAIN"/>
    <property type="match status" value="1"/>
</dbReference>
<organism evidence="13 14">
    <name type="scientific">Deferribacter desulfuricans (strain DSM 14783 / JCM 11476 / NBRC 101012 / SSM1)</name>
    <dbReference type="NCBI Taxonomy" id="639282"/>
    <lineage>
        <taxon>Bacteria</taxon>
        <taxon>Pseudomonadati</taxon>
        <taxon>Deferribacterota</taxon>
        <taxon>Deferribacteres</taxon>
        <taxon>Deferribacterales</taxon>
        <taxon>Deferribacteraceae</taxon>
        <taxon>Deferribacter</taxon>
    </lineage>
</organism>
<accession>D3P9Z6</accession>
<evidence type="ECO:0000256" key="8">
    <source>
        <dbReference type="ARBA" id="ARBA00022982"/>
    </source>
</evidence>
<proteinExistence type="predicted"/>
<evidence type="ECO:0000313" key="14">
    <source>
        <dbReference type="Proteomes" id="UP000001520"/>
    </source>
</evidence>
<dbReference type="InterPro" id="IPR017896">
    <property type="entry name" value="4Fe4S_Fe-S-bd"/>
</dbReference>
<dbReference type="eggNOG" id="COG1140">
    <property type="taxonomic scope" value="Bacteria"/>
</dbReference>
<reference evidence="13 14" key="1">
    <citation type="journal article" date="2010" name="DNA Res.">
        <title>Bacterial lifestyle in a deep-sea hydrothermal vent chimney revealed by the genome sequence of the thermophilic bacterium Deferribacter desulfuricans SSM1.</title>
        <authorList>
            <person name="Takaki Y."/>
            <person name="Shimamura S."/>
            <person name="Nakagawa S."/>
            <person name="Fukuhara Y."/>
            <person name="Horikawa H."/>
            <person name="Ankai A."/>
            <person name="Harada T."/>
            <person name="Hosoyama A."/>
            <person name="Oguchi A."/>
            <person name="Fukui S."/>
            <person name="Fujita N."/>
            <person name="Takami H."/>
            <person name="Takai K."/>
        </authorList>
    </citation>
    <scope>NUCLEOTIDE SEQUENCE [LARGE SCALE GENOMIC DNA]</scope>
    <source>
        <strain evidence="14">DSM 14783 / JCM 11476 / NBRC 101012 / SSM1</strain>
    </source>
</reference>
<evidence type="ECO:0000256" key="7">
    <source>
        <dbReference type="ARBA" id="ARBA00022737"/>
    </source>
</evidence>
<dbReference type="EMBL" id="AP011529">
    <property type="protein sequence ID" value="BAI81536.1"/>
    <property type="molecule type" value="Genomic_DNA"/>
</dbReference>
<evidence type="ECO:0000256" key="9">
    <source>
        <dbReference type="ARBA" id="ARBA00023004"/>
    </source>
</evidence>
<comment type="cofactor">
    <cofactor evidence="1">
        <name>[3Fe-4S] cluster</name>
        <dbReference type="ChEBI" id="CHEBI:21137"/>
    </cofactor>
</comment>
<dbReference type="InterPro" id="IPR038262">
    <property type="entry name" value="Nitr_red_bet_C_sf"/>
</dbReference>
<dbReference type="KEGG" id="ddf:DEFDS_2088"/>
<dbReference type="RefSeq" id="WP_013008781.1">
    <property type="nucleotide sequence ID" value="NC_013939.1"/>
</dbReference>
<evidence type="ECO:0000256" key="5">
    <source>
        <dbReference type="ARBA" id="ARBA00022485"/>
    </source>
</evidence>
<keyword evidence="7" id="KW-0677">Repeat</keyword>
<comment type="cofactor">
    <cofactor evidence="2">
        <name>[4Fe-4S] cluster</name>
        <dbReference type="ChEBI" id="CHEBI:49883"/>
    </cofactor>
</comment>
<keyword evidence="14" id="KW-1185">Reference proteome</keyword>
<evidence type="ECO:0000259" key="12">
    <source>
        <dbReference type="PROSITE" id="PS51379"/>
    </source>
</evidence>
<protein>
    <submittedName>
        <fullName evidence="13">Nitrate reductase, beta subunit</fullName>
        <ecNumber evidence="13">1.7.99.4</ecNumber>
    </submittedName>
</protein>
<keyword evidence="13" id="KW-0560">Oxidoreductase</keyword>
<feature type="domain" description="4Fe-4S ferredoxin-type" evidence="12">
    <location>
        <begin position="172"/>
        <end position="203"/>
    </location>
</feature>
<evidence type="ECO:0000256" key="3">
    <source>
        <dbReference type="ARBA" id="ARBA00004196"/>
    </source>
</evidence>
<name>D3P9Z6_DEFDS</name>
<comment type="subcellular location">
    <subcellularLocation>
        <location evidence="3">Cell envelope</location>
    </subcellularLocation>
</comment>